<evidence type="ECO:0000256" key="1">
    <source>
        <dbReference type="SAM" id="MobiDB-lite"/>
    </source>
</evidence>
<proteinExistence type="predicted"/>
<protein>
    <submittedName>
        <fullName evidence="2">Uncharacterized protein</fullName>
    </submittedName>
</protein>
<sequence length="213" mass="24141">MCWNRARFFDQGREGLGKYNVAGNTPSRRHNGSVRFSTLPSLGTYRGDGNPCSSSPLGSRKNSIAGFPQTDQKFSLKRPRSRSSSQGDGERSQWPRSKKQKEAVRLDSLREAAIESRKVKDELLSQHSGLEKEEEKGIRQYHESRHASAFGTKLAELEVKVEGTSHIHILDADTPKEQGRQLNRVVRVQRKDRKVEEKERESLEGIFSMSLDC</sequence>
<name>A0A8H7W5J5_9HELO</name>
<evidence type="ECO:0000313" key="2">
    <source>
        <dbReference type="EMBL" id="KAG4418406.1"/>
    </source>
</evidence>
<dbReference type="AlphaFoldDB" id="A0A8H7W5J5"/>
<feature type="compositionally biased region" description="Polar residues" evidence="1">
    <location>
        <begin position="51"/>
        <end position="62"/>
    </location>
</feature>
<evidence type="ECO:0000313" key="3">
    <source>
        <dbReference type="Proteomes" id="UP000664132"/>
    </source>
</evidence>
<keyword evidence="3" id="KW-1185">Reference proteome</keyword>
<dbReference type="EMBL" id="JAFJYH010000129">
    <property type="protein sequence ID" value="KAG4418406.1"/>
    <property type="molecule type" value="Genomic_DNA"/>
</dbReference>
<accession>A0A8H7W5J5</accession>
<dbReference type="Proteomes" id="UP000664132">
    <property type="component" value="Unassembled WGS sequence"/>
</dbReference>
<comment type="caution">
    <text evidence="2">The sequence shown here is derived from an EMBL/GenBank/DDBJ whole genome shotgun (WGS) entry which is preliminary data.</text>
</comment>
<gene>
    <name evidence="2" type="ORF">IFR04_008473</name>
</gene>
<organism evidence="2 3">
    <name type="scientific">Cadophora malorum</name>
    <dbReference type="NCBI Taxonomy" id="108018"/>
    <lineage>
        <taxon>Eukaryota</taxon>
        <taxon>Fungi</taxon>
        <taxon>Dikarya</taxon>
        <taxon>Ascomycota</taxon>
        <taxon>Pezizomycotina</taxon>
        <taxon>Leotiomycetes</taxon>
        <taxon>Helotiales</taxon>
        <taxon>Ploettnerulaceae</taxon>
        <taxon>Cadophora</taxon>
    </lineage>
</organism>
<reference evidence="2" key="1">
    <citation type="submission" date="2021-02" db="EMBL/GenBank/DDBJ databases">
        <title>Genome sequence Cadophora malorum strain M34.</title>
        <authorList>
            <person name="Stefanovic E."/>
            <person name="Vu D."/>
            <person name="Scully C."/>
            <person name="Dijksterhuis J."/>
            <person name="Roader J."/>
            <person name="Houbraken J."/>
        </authorList>
    </citation>
    <scope>NUCLEOTIDE SEQUENCE</scope>
    <source>
        <strain evidence="2">M34</strain>
    </source>
</reference>
<feature type="region of interest" description="Disordered" evidence="1">
    <location>
        <begin position="20"/>
        <end position="104"/>
    </location>
</feature>